<dbReference type="Pfam" id="PF04205">
    <property type="entry name" value="FMN_bind"/>
    <property type="match status" value="1"/>
</dbReference>
<sequence length="316" mass="33949">MKTKKFMVGFTVFAFSALVLGACSPDNNGESGASSSAAASSEVVESSTATSSSAATETTEAASGIVLQDGTYNLEEKNYNNGYRVVFSIEVKDGKIVASNYDNVNEAGKSKVEDADYNKNMKDKAGISPEEYIPKLNEELVAAQSADGVDVVTGATHSSHSFQNYAQQLIQAAQAGEKATIEIDNGAELKDGTYTLEEKNYSNDYRVVFSIDVKDGKIVESKYDNVNEVGESKVANKEYNEMMKSKAGVSPEEFIPKFNEALVAQMANEDGTPGDIEVVSGATHSHHTFVLYAEQLINAAEKGDTATIEIDNFVEK</sequence>
<evidence type="ECO:0000313" key="4">
    <source>
        <dbReference type="Proteomes" id="UP000014136"/>
    </source>
</evidence>
<dbReference type="AlphaFoldDB" id="S0NUN1"/>
<dbReference type="EMBL" id="AHYT01000001">
    <property type="protein sequence ID" value="EOT30380.1"/>
    <property type="molecule type" value="Genomic_DNA"/>
</dbReference>
<gene>
    <name evidence="3" type="ORF">OMQ_00083</name>
</gene>
<name>S0NUN1_9ENTE</name>
<comment type="caution">
    <text evidence="3">The sequence shown here is derived from an EMBL/GenBank/DDBJ whole genome shotgun (WGS) entry which is preliminary data.</text>
</comment>
<feature type="domain" description="FMN-binding" evidence="2">
    <location>
        <begin position="200"/>
        <end position="300"/>
    </location>
</feature>
<dbReference type="OrthoDB" id="1937675at2"/>
<dbReference type="GO" id="GO:0010181">
    <property type="term" value="F:FMN binding"/>
    <property type="evidence" value="ECO:0007669"/>
    <property type="project" value="InterPro"/>
</dbReference>
<feature type="signal peptide" evidence="1">
    <location>
        <begin position="1"/>
        <end position="21"/>
    </location>
</feature>
<feature type="domain" description="FMN-binding" evidence="2">
    <location>
        <begin position="82"/>
        <end position="173"/>
    </location>
</feature>
<accession>S0NUN1</accession>
<dbReference type="PATRIC" id="fig|1139996.3.peg.74"/>
<reference evidence="3 4" key="1">
    <citation type="submission" date="2013-03" db="EMBL/GenBank/DDBJ databases">
        <title>The Genome Sequence of Enterococcus saccharolyticus ATCC_43076 (Illumina only assembly).</title>
        <authorList>
            <consortium name="The Broad Institute Genomics Platform"/>
            <consortium name="The Broad Institute Genome Sequencing Center for Infectious Disease"/>
            <person name="Earl A."/>
            <person name="Russ C."/>
            <person name="Gilmore M."/>
            <person name="Surin D."/>
            <person name="Walker B."/>
            <person name="Young S."/>
            <person name="Zeng Q."/>
            <person name="Gargeya S."/>
            <person name="Fitzgerald M."/>
            <person name="Haas B."/>
            <person name="Abouelleil A."/>
            <person name="Allen A.W."/>
            <person name="Alvarado L."/>
            <person name="Arachchi H.M."/>
            <person name="Berlin A.M."/>
            <person name="Chapman S.B."/>
            <person name="Gainer-Dewar J."/>
            <person name="Goldberg J."/>
            <person name="Griggs A."/>
            <person name="Gujja S."/>
            <person name="Hansen M."/>
            <person name="Howarth C."/>
            <person name="Imamovic A."/>
            <person name="Ireland A."/>
            <person name="Larimer J."/>
            <person name="McCowan C."/>
            <person name="Murphy C."/>
            <person name="Pearson M."/>
            <person name="Poon T.W."/>
            <person name="Priest M."/>
            <person name="Roberts A."/>
            <person name="Saif S."/>
            <person name="Shea T."/>
            <person name="Sisk P."/>
            <person name="Sykes S."/>
            <person name="Wortman J."/>
            <person name="Nusbaum C."/>
            <person name="Birren B."/>
        </authorList>
    </citation>
    <scope>NUCLEOTIDE SEQUENCE [LARGE SCALE GENOMIC DNA]</scope>
    <source>
        <strain evidence="3 4">ATCC 43076</strain>
    </source>
</reference>
<dbReference type="STRING" id="41997.RV16_GL002330"/>
<keyword evidence="4" id="KW-1185">Reference proteome</keyword>
<dbReference type="GO" id="GO:0016020">
    <property type="term" value="C:membrane"/>
    <property type="evidence" value="ECO:0007669"/>
    <property type="project" value="InterPro"/>
</dbReference>
<dbReference type="InterPro" id="IPR049652">
    <property type="entry name" value="PplA-like"/>
</dbReference>
<dbReference type="InterPro" id="IPR007329">
    <property type="entry name" value="FMN-bd"/>
</dbReference>
<dbReference type="HOGENOM" id="CLU_079866_0_0_9"/>
<dbReference type="SMART" id="SM00900">
    <property type="entry name" value="FMN_bind"/>
    <property type="match status" value="2"/>
</dbReference>
<dbReference type="eggNOG" id="COG4939">
    <property type="taxonomic scope" value="Bacteria"/>
</dbReference>
<proteinExistence type="predicted"/>
<evidence type="ECO:0000313" key="3">
    <source>
        <dbReference type="EMBL" id="EOT30380.1"/>
    </source>
</evidence>
<dbReference type="Proteomes" id="UP000014136">
    <property type="component" value="Unassembled WGS sequence"/>
</dbReference>
<evidence type="ECO:0000256" key="1">
    <source>
        <dbReference type="SAM" id="SignalP"/>
    </source>
</evidence>
<dbReference type="RefSeq" id="WP_016173895.1">
    <property type="nucleotide sequence ID" value="NZ_KE136389.1"/>
</dbReference>
<dbReference type="Gene3D" id="3.90.1010.20">
    <property type="match status" value="2"/>
</dbReference>
<dbReference type="PROSITE" id="PS51257">
    <property type="entry name" value="PROKAR_LIPOPROTEIN"/>
    <property type="match status" value="1"/>
</dbReference>
<evidence type="ECO:0000259" key="2">
    <source>
        <dbReference type="SMART" id="SM00900"/>
    </source>
</evidence>
<feature type="chain" id="PRO_5039469662" evidence="1">
    <location>
        <begin position="22"/>
        <end position="316"/>
    </location>
</feature>
<dbReference type="NCBIfam" id="NF041941">
    <property type="entry name" value="lipo_FMN_PplA"/>
    <property type="match status" value="1"/>
</dbReference>
<organism evidence="3 4">
    <name type="scientific">Enterococcus saccharolyticus subsp. saccharolyticus ATCC 43076</name>
    <dbReference type="NCBI Taxonomy" id="1139996"/>
    <lineage>
        <taxon>Bacteria</taxon>
        <taxon>Bacillati</taxon>
        <taxon>Bacillota</taxon>
        <taxon>Bacilli</taxon>
        <taxon>Lactobacillales</taxon>
        <taxon>Enterococcaceae</taxon>
        <taxon>Enterococcus</taxon>
    </lineage>
</organism>
<protein>
    <submittedName>
        <fullName evidence="3">FMN-binding protein</fullName>
    </submittedName>
</protein>
<keyword evidence="1" id="KW-0732">Signal</keyword>